<keyword evidence="2" id="KW-0378">Hydrolase</keyword>
<dbReference type="SMART" id="SM00487">
    <property type="entry name" value="DEXDc"/>
    <property type="match status" value="1"/>
</dbReference>
<keyword evidence="4" id="KW-0067">ATP-binding</keyword>
<dbReference type="SUPFAM" id="SSF52540">
    <property type="entry name" value="P-loop containing nucleoside triphosphate hydrolases"/>
    <property type="match status" value="1"/>
</dbReference>
<dbReference type="Pfam" id="PF00270">
    <property type="entry name" value="DEAD"/>
    <property type="match status" value="1"/>
</dbReference>
<evidence type="ECO:0000313" key="8">
    <source>
        <dbReference type="Proteomes" id="UP000746471"/>
    </source>
</evidence>
<evidence type="ECO:0000256" key="4">
    <source>
        <dbReference type="ARBA" id="ARBA00022840"/>
    </source>
</evidence>
<evidence type="ECO:0000256" key="3">
    <source>
        <dbReference type="ARBA" id="ARBA00022806"/>
    </source>
</evidence>
<comment type="caution">
    <text evidence="7">The sequence shown here is derived from an EMBL/GenBank/DDBJ whole genome shotgun (WGS) entry which is preliminary data.</text>
</comment>
<dbReference type="PANTHER" id="PTHR47961">
    <property type="entry name" value="DNA POLYMERASE THETA, PUTATIVE (AFU_ORTHOLOGUE AFUA_1G05260)-RELATED"/>
    <property type="match status" value="1"/>
</dbReference>
<dbReference type="InterPro" id="IPR014001">
    <property type="entry name" value="Helicase_ATP-bd"/>
</dbReference>
<dbReference type="Pfam" id="PF00271">
    <property type="entry name" value="Helicase_C"/>
    <property type="match status" value="1"/>
</dbReference>
<dbReference type="PROSITE" id="PS51194">
    <property type="entry name" value="HELICASE_CTER"/>
    <property type="match status" value="1"/>
</dbReference>
<dbReference type="InterPro" id="IPR011545">
    <property type="entry name" value="DEAD/DEAH_box_helicase_dom"/>
</dbReference>
<evidence type="ECO:0000313" key="7">
    <source>
        <dbReference type="EMBL" id="MBS7528869.1"/>
    </source>
</evidence>
<keyword evidence="1" id="KW-0547">Nucleotide-binding</keyword>
<dbReference type="Proteomes" id="UP000746471">
    <property type="component" value="Unassembled WGS sequence"/>
</dbReference>
<dbReference type="Gene3D" id="3.40.50.300">
    <property type="entry name" value="P-loop containing nucleotide triphosphate hydrolases"/>
    <property type="match status" value="2"/>
</dbReference>
<accession>A0ABS5PUM9</accession>
<dbReference type="GO" id="GO:0004386">
    <property type="term" value="F:helicase activity"/>
    <property type="evidence" value="ECO:0007669"/>
    <property type="project" value="UniProtKB-KW"/>
</dbReference>
<feature type="domain" description="Helicase C-terminal" evidence="6">
    <location>
        <begin position="213"/>
        <end position="390"/>
    </location>
</feature>
<sequence>NNHFSFSGPTSLGKSFIMEAFIKYLIFEHNFTENMVILVPTRALINQVTNKMKEELLDVTGGNFNNIKYKVLSHPVIPRLLEDSKARYIFVFTPERLISYLSKNDNPKVDYMFIDEAHKMVSNKDSRGPLFYHAILQAERKSVKLFFASPNVPNVDVFLQLFEKSTEETMAVKESPVAQNRYFLDVYNHKLTMFSDLGKDYSEAINAEYHGFDFNQWLYKLGEGDKNIIYCNSTKDTIDYAISFAQLLPDKNNDQIDELIELIKEHVHRDYYLIDCLKKGVGYHFGRLPQRVRERIEVLFSEKIIDYLFCTSTLLEGVNLPAKNIFILNNAIGLTKFTDIDFWNLAGRAGRLTKELSGNIICTKIIDKRNRWDNPTKDLEVVRSKEIKKIQPYVIKGQKKFYANIGRSLEGKDFTRKT</sequence>
<feature type="non-terminal residue" evidence="7">
    <location>
        <position position="418"/>
    </location>
</feature>
<proteinExistence type="predicted"/>
<dbReference type="PANTHER" id="PTHR47961:SF6">
    <property type="entry name" value="DNA-DIRECTED DNA POLYMERASE"/>
    <property type="match status" value="1"/>
</dbReference>
<dbReference type="PROSITE" id="PS51192">
    <property type="entry name" value="HELICASE_ATP_BIND_1"/>
    <property type="match status" value="1"/>
</dbReference>
<evidence type="ECO:0000256" key="1">
    <source>
        <dbReference type="ARBA" id="ARBA00022741"/>
    </source>
</evidence>
<dbReference type="InterPro" id="IPR050474">
    <property type="entry name" value="Hel308_SKI2-like"/>
</dbReference>
<feature type="domain" description="Helicase ATP-binding" evidence="5">
    <location>
        <begin position="1"/>
        <end position="158"/>
    </location>
</feature>
<evidence type="ECO:0000259" key="5">
    <source>
        <dbReference type="PROSITE" id="PS51192"/>
    </source>
</evidence>
<name>A0ABS5PUM9_9FIRM</name>
<organism evidence="7 8">
    <name type="scientific">Fusibacter paucivorans</name>
    <dbReference type="NCBI Taxonomy" id="76009"/>
    <lineage>
        <taxon>Bacteria</taxon>
        <taxon>Bacillati</taxon>
        <taxon>Bacillota</taxon>
        <taxon>Clostridia</taxon>
        <taxon>Eubacteriales</taxon>
        <taxon>Eubacteriales Family XII. Incertae Sedis</taxon>
        <taxon>Fusibacter</taxon>
    </lineage>
</organism>
<dbReference type="InterPro" id="IPR001650">
    <property type="entry name" value="Helicase_C-like"/>
</dbReference>
<dbReference type="InterPro" id="IPR027417">
    <property type="entry name" value="P-loop_NTPase"/>
</dbReference>
<keyword evidence="8" id="KW-1185">Reference proteome</keyword>
<feature type="non-terminal residue" evidence="7">
    <location>
        <position position="1"/>
    </location>
</feature>
<evidence type="ECO:0000256" key="2">
    <source>
        <dbReference type="ARBA" id="ARBA00022801"/>
    </source>
</evidence>
<reference evidence="7 8" key="1">
    <citation type="submission" date="2021-05" db="EMBL/GenBank/DDBJ databases">
        <title>Fusibacter ferrireducens sp. nov., an anaerobic, sulfur- and Fe-reducing bacterium isolated from the mangrove sediment.</title>
        <authorList>
            <person name="Qiu D."/>
        </authorList>
    </citation>
    <scope>NUCLEOTIDE SEQUENCE [LARGE SCALE GENOMIC DNA]</scope>
    <source>
        <strain evidence="7 8">DSM 12116</strain>
    </source>
</reference>
<dbReference type="SMART" id="SM00490">
    <property type="entry name" value="HELICc"/>
    <property type="match status" value="1"/>
</dbReference>
<evidence type="ECO:0000259" key="6">
    <source>
        <dbReference type="PROSITE" id="PS51194"/>
    </source>
</evidence>
<gene>
    <name evidence="7" type="ORF">KHM83_19560</name>
</gene>
<protein>
    <submittedName>
        <fullName evidence="7">DEAD/DEAH box helicase</fullName>
    </submittedName>
</protein>
<keyword evidence="3 7" id="KW-0347">Helicase</keyword>
<dbReference type="EMBL" id="JAHBCL010000091">
    <property type="protein sequence ID" value="MBS7528869.1"/>
    <property type="molecule type" value="Genomic_DNA"/>
</dbReference>